<gene>
    <name evidence="2" type="ORF">AZE42_13330</name>
</gene>
<dbReference type="EMBL" id="LVVM01003527">
    <property type="protein sequence ID" value="OJA14699.1"/>
    <property type="molecule type" value="Genomic_DNA"/>
</dbReference>
<evidence type="ECO:0000313" key="2">
    <source>
        <dbReference type="EMBL" id="OJA14699.1"/>
    </source>
</evidence>
<protein>
    <recommendedName>
        <fullName evidence="1">Fungal-type protein kinase domain-containing protein</fullName>
    </recommendedName>
</protein>
<comment type="caution">
    <text evidence="2">The sequence shown here is derived from an EMBL/GenBank/DDBJ whole genome shotgun (WGS) entry which is preliminary data.</text>
</comment>
<dbReference type="AlphaFoldDB" id="A0A1J8Q411"/>
<sequence>MTVTSTLVAEVQNKAEGFIMSHWLKDVCPWLYSFSDQVHLVEFLNNTCLCVDQYLTKLGVIKPHNSDDPHRHWISTGTTFFQARSGVATSSKTSVTGACKPDIVLMTSDSHEWSDVMSIIDVKYHYTKALLKASKEYMVEVSQLVFTNQVHCRFFVGALLTGPEMRIALFTCGCGAFSEPIDIYANPIRYIQVLSWFMHTELWYLGYNTYYEAPTFIENLSLWLMKANSTTKADMVWTSVLSIIYNSIAGFGRTTRVMAVRGPKQRPGVDQETLIVKEVWQIDAFSLDGDIHKLLEDKERLQKARIKLGVL</sequence>
<evidence type="ECO:0000313" key="3">
    <source>
        <dbReference type="Proteomes" id="UP000183567"/>
    </source>
</evidence>
<dbReference type="InterPro" id="IPR040976">
    <property type="entry name" value="Pkinase_fungal"/>
</dbReference>
<dbReference type="Proteomes" id="UP000183567">
    <property type="component" value="Unassembled WGS sequence"/>
</dbReference>
<proteinExistence type="predicted"/>
<reference evidence="2 3" key="1">
    <citation type="submission" date="2016-03" db="EMBL/GenBank/DDBJ databases">
        <title>Comparative genomics of the ectomycorrhizal sister species Rhizopogon vinicolor and Rhizopogon vesiculosus (Basidiomycota: Boletales) reveals a divergence of the mating type B locus.</title>
        <authorList>
            <person name="Mujic A.B."/>
            <person name="Kuo A."/>
            <person name="Tritt A."/>
            <person name="Lipzen A."/>
            <person name="Chen C."/>
            <person name="Johnson J."/>
            <person name="Sharma A."/>
            <person name="Barry K."/>
            <person name="Grigoriev I.V."/>
            <person name="Spatafora J.W."/>
        </authorList>
    </citation>
    <scope>NUCLEOTIDE SEQUENCE [LARGE SCALE GENOMIC DNA]</scope>
    <source>
        <strain evidence="2 3">AM-OR11-056</strain>
    </source>
</reference>
<keyword evidence="3" id="KW-1185">Reference proteome</keyword>
<dbReference type="OrthoDB" id="2689498at2759"/>
<feature type="domain" description="Fungal-type protein kinase" evidence="1">
    <location>
        <begin position="104"/>
        <end position="290"/>
    </location>
</feature>
<dbReference type="Pfam" id="PF17667">
    <property type="entry name" value="Pkinase_fungal"/>
    <property type="match status" value="1"/>
</dbReference>
<name>A0A1J8Q411_9AGAM</name>
<evidence type="ECO:0000259" key="1">
    <source>
        <dbReference type="Pfam" id="PF17667"/>
    </source>
</evidence>
<organism evidence="2 3">
    <name type="scientific">Rhizopogon vesiculosus</name>
    <dbReference type="NCBI Taxonomy" id="180088"/>
    <lineage>
        <taxon>Eukaryota</taxon>
        <taxon>Fungi</taxon>
        <taxon>Dikarya</taxon>
        <taxon>Basidiomycota</taxon>
        <taxon>Agaricomycotina</taxon>
        <taxon>Agaricomycetes</taxon>
        <taxon>Agaricomycetidae</taxon>
        <taxon>Boletales</taxon>
        <taxon>Suillineae</taxon>
        <taxon>Rhizopogonaceae</taxon>
        <taxon>Rhizopogon</taxon>
    </lineage>
</organism>
<accession>A0A1J8Q411</accession>